<feature type="region of interest" description="Disordered" evidence="1">
    <location>
        <begin position="34"/>
        <end position="67"/>
    </location>
</feature>
<evidence type="ECO:0000313" key="2">
    <source>
        <dbReference type="EMBL" id="CAH1958241.1"/>
    </source>
</evidence>
<name>A0A9P0JNS9_ACAOB</name>
<dbReference type="AlphaFoldDB" id="A0A9P0JNS9"/>
<reference evidence="2" key="1">
    <citation type="submission" date="2022-03" db="EMBL/GenBank/DDBJ databases">
        <authorList>
            <person name="Sayadi A."/>
        </authorList>
    </citation>
    <scope>NUCLEOTIDE SEQUENCE</scope>
</reference>
<keyword evidence="3" id="KW-1185">Reference proteome</keyword>
<sequence length="150" mass="17222">MLIDSRSTKSFIDPSIAQCAGTQHQNVKFDRPVQKGSSELSTPTFNFSTPKQPDTESMFVNDDNDEDSLFIQPPDEIVDIIEHEQVNLEYQNNRPENPDETVHSNADQHPIQTIPIVDYAVNQGNNQIIISTVPRNHRNPWYDNVEEFRK</sequence>
<protein>
    <submittedName>
        <fullName evidence="2">Uncharacterized protein</fullName>
    </submittedName>
</protein>
<dbReference type="Proteomes" id="UP001152888">
    <property type="component" value="Unassembled WGS sequence"/>
</dbReference>
<feature type="compositionally biased region" description="Polar residues" evidence="1">
    <location>
        <begin position="35"/>
        <end position="52"/>
    </location>
</feature>
<evidence type="ECO:0000313" key="3">
    <source>
        <dbReference type="Proteomes" id="UP001152888"/>
    </source>
</evidence>
<proteinExistence type="predicted"/>
<organism evidence="2 3">
    <name type="scientific">Acanthoscelides obtectus</name>
    <name type="common">Bean weevil</name>
    <name type="synonym">Bruchus obtectus</name>
    <dbReference type="NCBI Taxonomy" id="200917"/>
    <lineage>
        <taxon>Eukaryota</taxon>
        <taxon>Metazoa</taxon>
        <taxon>Ecdysozoa</taxon>
        <taxon>Arthropoda</taxon>
        <taxon>Hexapoda</taxon>
        <taxon>Insecta</taxon>
        <taxon>Pterygota</taxon>
        <taxon>Neoptera</taxon>
        <taxon>Endopterygota</taxon>
        <taxon>Coleoptera</taxon>
        <taxon>Polyphaga</taxon>
        <taxon>Cucujiformia</taxon>
        <taxon>Chrysomeloidea</taxon>
        <taxon>Chrysomelidae</taxon>
        <taxon>Bruchinae</taxon>
        <taxon>Bruchini</taxon>
        <taxon>Acanthoscelides</taxon>
    </lineage>
</organism>
<accession>A0A9P0JNS9</accession>
<comment type="caution">
    <text evidence="2">The sequence shown here is derived from an EMBL/GenBank/DDBJ whole genome shotgun (WGS) entry which is preliminary data.</text>
</comment>
<gene>
    <name evidence="2" type="ORF">ACAOBT_LOCUS2539</name>
</gene>
<dbReference type="OrthoDB" id="6769743at2759"/>
<dbReference type="EMBL" id="CAKOFQ010006676">
    <property type="protein sequence ID" value="CAH1958241.1"/>
    <property type="molecule type" value="Genomic_DNA"/>
</dbReference>
<evidence type="ECO:0000256" key="1">
    <source>
        <dbReference type="SAM" id="MobiDB-lite"/>
    </source>
</evidence>